<proteinExistence type="inferred from homology"/>
<keyword evidence="3 6" id="KW-0812">Transmembrane</keyword>
<dbReference type="RefSeq" id="WP_048311309.1">
    <property type="nucleotide sequence ID" value="NZ_CP119526.1"/>
</dbReference>
<dbReference type="InterPro" id="IPR006696">
    <property type="entry name" value="DUF423"/>
</dbReference>
<evidence type="ECO:0000256" key="3">
    <source>
        <dbReference type="ARBA" id="ARBA00022692"/>
    </source>
</evidence>
<evidence type="ECO:0000256" key="2">
    <source>
        <dbReference type="ARBA" id="ARBA00009694"/>
    </source>
</evidence>
<dbReference type="STRING" id="157733.AB986_11550"/>
<comment type="subcellular location">
    <subcellularLocation>
        <location evidence="1">Membrane</location>
        <topology evidence="1">Multi-pass membrane protein</topology>
    </subcellularLocation>
</comment>
<feature type="transmembrane region" description="Helical" evidence="6">
    <location>
        <begin position="71"/>
        <end position="90"/>
    </location>
</feature>
<dbReference type="Pfam" id="PF04241">
    <property type="entry name" value="DUF423"/>
    <property type="match status" value="1"/>
</dbReference>
<comment type="similarity">
    <text evidence="2">Belongs to the UPF0382 family.</text>
</comment>
<dbReference type="PANTHER" id="PTHR43461">
    <property type="entry name" value="TRANSMEMBRANE PROTEIN 256"/>
    <property type="match status" value="1"/>
</dbReference>
<evidence type="ECO:0000256" key="5">
    <source>
        <dbReference type="ARBA" id="ARBA00023136"/>
    </source>
</evidence>
<feature type="transmembrane region" description="Helical" evidence="6">
    <location>
        <begin position="41"/>
        <end position="59"/>
    </location>
</feature>
<accession>A0A0J6FQL5</accession>
<gene>
    <name evidence="7" type="ORF">AB986_11550</name>
</gene>
<evidence type="ECO:0000313" key="8">
    <source>
        <dbReference type="Proteomes" id="UP000035996"/>
    </source>
</evidence>
<dbReference type="Proteomes" id="UP000035996">
    <property type="component" value="Unassembled WGS sequence"/>
</dbReference>
<dbReference type="AlphaFoldDB" id="A0A0J6FQL5"/>
<evidence type="ECO:0000256" key="6">
    <source>
        <dbReference type="SAM" id="Phobius"/>
    </source>
</evidence>
<evidence type="ECO:0000313" key="7">
    <source>
        <dbReference type="EMBL" id="KMM36597.1"/>
    </source>
</evidence>
<dbReference type="GO" id="GO:0005886">
    <property type="term" value="C:plasma membrane"/>
    <property type="evidence" value="ECO:0007669"/>
    <property type="project" value="TreeGrafter"/>
</dbReference>
<organism evidence="7 8">
    <name type="scientific">Guptibacillus hwajinpoensis</name>
    <dbReference type="NCBI Taxonomy" id="208199"/>
    <lineage>
        <taxon>Bacteria</taxon>
        <taxon>Bacillati</taxon>
        <taxon>Bacillota</taxon>
        <taxon>Bacilli</taxon>
        <taxon>Bacillales</taxon>
        <taxon>Guptibacillaceae</taxon>
        <taxon>Guptibacillus</taxon>
    </lineage>
</organism>
<keyword evidence="4 6" id="KW-1133">Transmembrane helix</keyword>
<keyword evidence="5 6" id="KW-0472">Membrane</keyword>
<evidence type="ECO:0000256" key="1">
    <source>
        <dbReference type="ARBA" id="ARBA00004141"/>
    </source>
</evidence>
<feature type="transmembrane region" description="Helical" evidence="6">
    <location>
        <begin position="96"/>
        <end position="120"/>
    </location>
</feature>
<sequence length="122" mass="12881">MKLFLIIGAINAALAVGLGAFGAHGLESRLSERMLETFKTGVQYHMYHALGLIGISLAADKLQATGLIQWAGWFMFAGIVLFSGSLYVLSLSGIKILGAITPLGGVAFITAWILLIVAAFRG</sequence>
<name>A0A0J6FQL5_9BACL</name>
<protein>
    <submittedName>
        <fullName evidence="7">Membrane protein</fullName>
    </submittedName>
</protein>
<keyword evidence="8" id="KW-1185">Reference proteome</keyword>
<comment type="caution">
    <text evidence="7">The sequence shown here is derived from an EMBL/GenBank/DDBJ whole genome shotgun (WGS) entry which is preliminary data.</text>
</comment>
<dbReference type="PANTHER" id="PTHR43461:SF1">
    <property type="entry name" value="TRANSMEMBRANE PROTEIN 256"/>
    <property type="match status" value="1"/>
</dbReference>
<reference evidence="7" key="1">
    <citation type="submission" date="2015-06" db="EMBL/GenBank/DDBJ databases">
        <authorList>
            <person name="Liu B."/>
            <person name="Wang J."/>
            <person name="Zhu Y."/>
            <person name="Liu G."/>
            <person name="Chen Q."/>
            <person name="Zheng C."/>
            <person name="Che J."/>
            <person name="Ge C."/>
            <person name="Shi H."/>
            <person name="Pan Z."/>
            <person name="Liu X."/>
        </authorList>
    </citation>
    <scope>NUCLEOTIDE SEQUENCE [LARGE SCALE GENOMIC DNA]</scope>
    <source>
        <strain evidence="7">DSM 16346</strain>
    </source>
</reference>
<dbReference type="EMBL" id="LELK01000004">
    <property type="protein sequence ID" value="KMM36597.1"/>
    <property type="molecule type" value="Genomic_DNA"/>
</dbReference>
<evidence type="ECO:0000256" key="4">
    <source>
        <dbReference type="ARBA" id="ARBA00022989"/>
    </source>
</evidence>
<dbReference type="PATRIC" id="fig|157733.3.peg.326"/>
<dbReference type="OrthoDB" id="9802121at2"/>